<dbReference type="Pfam" id="PF02770">
    <property type="entry name" value="Acyl-CoA_dh_M"/>
    <property type="match status" value="1"/>
</dbReference>
<evidence type="ECO:0000259" key="8">
    <source>
        <dbReference type="Pfam" id="PF02771"/>
    </source>
</evidence>
<dbReference type="InterPro" id="IPR037069">
    <property type="entry name" value="AcylCoA_DH/ox_N_sf"/>
</dbReference>
<dbReference type="Gene3D" id="2.40.110.10">
    <property type="entry name" value="Butyryl-CoA Dehydrogenase, subunit A, domain 2"/>
    <property type="match status" value="1"/>
</dbReference>
<dbReference type="InterPro" id="IPR009100">
    <property type="entry name" value="AcylCoA_DH/oxidase_NM_dom_sf"/>
</dbReference>
<comment type="similarity">
    <text evidence="2">Belongs to the acyl-CoA dehydrogenase family.</text>
</comment>
<evidence type="ECO:0000256" key="3">
    <source>
        <dbReference type="ARBA" id="ARBA00022630"/>
    </source>
</evidence>
<dbReference type="AlphaFoldDB" id="A0A261UCC2"/>
<keyword evidence="5" id="KW-0560">Oxidoreductase</keyword>
<dbReference type="SUPFAM" id="SSF47203">
    <property type="entry name" value="Acyl-CoA dehydrogenase C-terminal domain-like"/>
    <property type="match status" value="1"/>
</dbReference>
<dbReference type="CDD" id="cd00567">
    <property type="entry name" value="ACAD"/>
    <property type="match status" value="1"/>
</dbReference>
<feature type="domain" description="Acyl-CoA dehydrogenase/oxidase N-terminal" evidence="8">
    <location>
        <begin position="6"/>
        <end position="84"/>
    </location>
</feature>
<evidence type="ECO:0000259" key="6">
    <source>
        <dbReference type="Pfam" id="PF00441"/>
    </source>
</evidence>
<evidence type="ECO:0000256" key="2">
    <source>
        <dbReference type="ARBA" id="ARBA00009347"/>
    </source>
</evidence>
<dbReference type="PANTHER" id="PTHR43884">
    <property type="entry name" value="ACYL-COA DEHYDROGENASE"/>
    <property type="match status" value="1"/>
</dbReference>
<feature type="domain" description="Acyl-CoA oxidase/dehydrogenase middle" evidence="7">
    <location>
        <begin position="118"/>
        <end position="210"/>
    </location>
</feature>
<evidence type="ECO:0000256" key="4">
    <source>
        <dbReference type="ARBA" id="ARBA00022827"/>
    </source>
</evidence>
<dbReference type="GO" id="GO:0003995">
    <property type="term" value="F:acyl-CoA dehydrogenase activity"/>
    <property type="evidence" value="ECO:0007669"/>
    <property type="project" value="TreeGrafter"/>
</dbReference>
<gene>
    <name evidence="9" type="ORF">CAL28_08570</name>
</gene>
<dbReference type="OrthoDB" id="9770681at2"/>
<comment type="caution">
    <text evidence="9">The sequence shown here is derived from an EMBL/GenBank/DDBJ whole genome shotgun (WGS) entry which is preliminary data.</text>
</comment>
<comment type="cofactor">
    <cofactor evidence="1">
        <name>FAD</name>
        <dbReference type="ChEBI" id="CHEBI:57692"/>
    </cofactor>
</comment>
<dbReference type="Proteomes" id="UP000215767">
    <property type="component" value="Unassembled WGS sequence"/>
</dbReference>
<dbReference type="EMBL" id="NEVS01000004">
    <property type="protein sequence ID" value="OZI59569.1"/>
    <property type="molecule type" value="Genomic_DNA"/>
</dbReference>
<dbReference type="Pfam" id="PF00441">
    <property type="entry name" value="Acyl-CoA_dh_1"/>
    <property type="match status" value="1"/>
</dbReference>
<reference evidence="10" key="1">
    <citation type="submission" date="2017-05" db="EMBL/GenBank/DDBJ databases">
        <title>Complete and WGS of Bordetella genogroups.</title>
        <authorList>
            <person name="Spilker T."/>
            <person name="Lipuma J."/>
        </authorList>
    </citation>
    <scope>NUCLEOTIDE SEQUENCE [LARGE SCALE GENOMIC DNA]</scope>
    <source>
        <strain evidence="10">AU8856</strain>
    </source>
</reference>
<dbReference type="Gene3D" id="1.20.140.10">
    <property type="entry name" value="Butyryl-CoA Dehydrogenase, subunit A, domain 3"/>
    <property type="match status" value="1"/>
</dbReference>
<dbReference type="InterPro" id="IPR009075">
    <property type="entry name" value="AcylCo_DH/oxidase_C"/>
</dbReference>
<dbReference type="InterPro" id="IPR046373">
    <property type="entry name" value="Acyl-CoA_Oxase/DH_mid-dom_sf"/>
</dbReference>
<sequence>MDFNYTQDQQQFANAVRRWVEKDYGFEARRSIIRSDSGVSERAWHALSELGVLALPLPESVGGLGGTVMDMFIVMEELGRGLVVEPVLSTAMAAEFLRLSGGHTALLEEVGAGKLTLACALGERQSRHELFDVATSARLHDGGYVLDGAKAIALHGAQAGYVIVSARTSGGQREPDGISLFLVPANAAGLTARGYRTIDGLRAADIELRNVRVPSSAMLSAQGNGWGMLEAVTDYGIVLACGEAIGAMEALNAATLEYLKTRQQFGVPIGSFQALQHRMVDMAIHLAQARAVATLAAAEMSTPLDAGDRERLASAAKVRAGQAMKFISQQAVQLHGGMGLSDELAVSHYVKRLTVIEAMLGDTDHHLARFSSQPHFLNGVDRP</sequence>
<dbReference type="SUPFAM" id="SSF56645">
    <property type="entry name" value="Acyl-CoA dehydrogenase NM domain-like"/>
    <property type="match status" value="1"/>
</dbReference>
<name>A0A261UCC2_9BORD</name>
<evidence type="ECO:0000259" key="7">
    <source>
        <dbReference type="Pfam" id="PF02770"/>
    </source>
</evidence>
<organism evidence="9 10">
    <name type="scientific">Bordetella genomosp. 11</name>
    <dbReference type="NCBI Taxonomy" id="1416808"/>
    <lineage>
        <taxon>Bacteria</taxon>
        <taxon>Pseudomonadati</taxon>
        <taxon>Pseudomonadota</taxon>
        <taxon>Betaproteobacteria</taxon>
        <taxon>Burkholderiales</taxon>
        <taxon>Alcaligenaceae</taxon>
        <taxon>Bordetella</taxon>
    </lineage>
</organism>
<feature type="domain" description="Acyl-CoA dehydrogenase/oxidase C-terminal" evidence="6">
    <location>
        <begin position="223"/>
        <end position="367"/>
    </location>
</feature>
<evidence type="ECO:0000313" key="10">
    <source>
        <dbReference type="Proteomes" id="UP000215767"/>
    </source>
</evidence>
<protein>
    <submittedName>
        <fullName evidence="9">Pimeloyl-CoA dehydrogenase small subunit</fullName>
    </submittedName>
</protein>
<evidence type="ECO:0000256" key="1">
    <source>
        <dbReference type="ARBA" id="ARBA00001974"/>
    </source>
</evidence>
<dbReference type="InterPro" id="IPR006091">
    <property type="entry name" value="Acyl-CoA_Oxase/DH_mid-dom"/>
</dbReference>
<dbReference type="Pfam" id="PF02771">
    <property type="entry name" value="Acyl-CoA_dh_N"/>
    <property type="match status" value="1"/>
</dbReference>
<keyword evidence="4" id="KW-0274">FAD</keyword>
<proteinExistence type="inferred from homology"/>
<dbReference type="Gene3D" id="1.10.540.10">
    <property type="entry name" value="Acyl-CoA dehydrogenase/oxidase, N-terminal domain"/>
    <property type="match status" value="1"/>
</dbReference>
<dbReference type="PANTHER" id="PTHR43884:SF20">
    <property type="entry name" value="ACYL-COA DEHYDROGENASE FADE28"/>
    <property type="match status" value="1"/>
</dbReference>
<accession>A0A261UCC2</accession>
<dbReference type="GO" id="GO:0050660">
    <property type="term" value="F:flavin adenine dinucleotide binding"/>
    <property type="evidence" value="ECO:0007669"/>
    <property type="project" value="InterPro"/>
</dbReference>
<dbReference type="RefSeq" id="WP_094841002.1">
    <property type="nucleotide sequence ID" value="NZ_NEVS01000004.1"/>
</dbReference>
<keyword evidence="3" id="KW-0285">Flavoprotein</keyword>
<keyword evidence="10" id="KW-1185">Reference proteome</keyword>
<dbReference type="InterPro" id="IPR013786">
    <property type="entry name" value="AcylCoA_DH/ox_N"/>
</dbReference>
<evidence type="ECO:0000256" key="5">
    <source>
        <dbReference type="ARBA" id="ARBA00023002"/>
    </source>
</evidence>
<evidence type="ECO:0000313" key="9">
    <source>
        <dbReference type="EMBL" id="OZI59569.1"/>
    </source>
</evidence>
<dbReference type="InterPro" id="IPR036250">
    <property type="entry name" value="AcylCo_DH-like_C"/>
</dbReference>